<feature type="region of interest" description="Disordered" evidence="3">
    <location>
        <begin position="38"/>
        <end position="70"/>
    </location>
</feature>
<evidence type="ECO:0000256" key="2">
    <source>
        <dbReference type="SAM" id="Coils"/>
    </source>
</evidence>
<feature type="compositionally biased region" description="Low complexity" evidence="3">
    <location>
        <begin position="51"/>
        <end position="63"/>
    </location>
</feature>
<dbReference type="PANTHER" id="PTHR30469">
    <property type="entry name" value="MULTIDRUG RESISTANCE PROTEIN MDTA"/>
    <property type="match status" value="1"/>
</dbReference>
<gene>
    <name evidence="4" type="ORF">WG929_07590</name>
</gene>
<dbReference type="Gene3D" id="2.40.50.100">
    <property type="match status" value="1"/>
</dbReference>
<dbReference type="InterPro" id="IPR006143">
    <property type="entry name" value="RND_pump_MFP"/>
</dbReference>
<sequence>MSANSTHSGWRKLIWFAVAVAFVGAVVAWNSYKMNQQDNRPMPGQGDNKSAAPGAEPGAETAAVPERALSSTGTSTVAAAGVRVVEVSAGQYQAELSGYGSAEAHFELSLTAKVAGDIEQIAAVFDSGRRVPKGTVLATLEDSSYKAEVAVAEQAVADARLALLEEQREVDQAREEWQAAGLAGEPDSPLLLREPQLAAAEAALNNAQAALISARKRLSWTRISTPFDALIIERLVSPGGYISAGGAVATLYSTDRVEIAVALSEREWEMLPGVDELLSGDWPVTLTSVESSGQWQGVVIRAQQHLDEATRQRALIVAVAKPLEQTPRLQPGMFVNVALSGKAVDQLWKLPASALSQRGEIWLVNGSHQLEKYVANTLFSDAHSIYVQVPDGLSGLRQVVVQPLSSYAEKSQVVPVVVKAGESGLQADKPKQGGVSSYE</sequence>
<dbReference type="Proteomes" id="UP001620597">
    <property type="component" value="Unassembled WGS sequence"/>
</dbReference>
<dbReference type="PANTHER" id="PTHR30469:SF15">
    <property type="entry name" value="HLYD FAMILY OF SECRETION PROTEINS"/>
    <property type="match status" value="1"/>
</dbReference>
<comment type="similarity">
    <text evidence="1">Belongs to the membrane fusion protein (MFP) (TC 8.A.1) family.</text>
</comment>
<dbReference type="RefSeq" id="WP_416205569.1">
    <property type="nucleotide sequence ID" value="NZ_JBBKTX010000007.1"/>
</dbReference>
<evidence type="ECO:0000313" key="4">
    <source>
        <dbReference type="EMBL" id="MFK4752268.1"/>
    </source>
</evidence>
<reference evidence="4 5" key="1">
    <citation type="submission" date="2024-03" db="EMBL/GenBank/DDBJ databases">
        <title>High-quality draft genome sequence of Oceanobacter sp. wDCs-4.</title>
        <authorList>
            <person name="Dong C."/>
        </authorList>
    </citation>
    <scope>NUCLEOTIDE SEQUENCE [LARGE SCALE GENOMIC DNA]</scope>
    <source>
        <strain evidence="5">wDCs-4</strain>
    </source>
</reference>
<accession>A0ABW8NH36</accession>
<dbReference type="NCBIfam" id="TIGR01730">
    <property type="entry name" value="RND_mfp"/>
    <property type="match status" value="1"/>
</dbReference>
<protein>
    <submittedName>
        <fullName evidence="4">Efflux RND transporter periplasmic adaptor subunit</fullName>
    </submittedName>
</protein>
<dbReference type="Gene3D" id="1.10.287.470">
    <property type="entry name" value="Helix hairpin bin"/>
    <property type="match status" value="1"/>
</dbReference>
<dbReference type="Gene3D" id="2.40.30.170">
    <property type="match status" value="1"/>
</dbReference>
<feature type="coiled-coil region" evidence="2">
    <location>
        <begin position="149"/>
        <end position="217"/>
    </location>
</feature>
<proteinExistence type="inferred from homology"/>
<name>A0ABW8NH36_9GAMM</name>
<keyword evidence="2" id="KW-0175">Coiled coil</keyword>
<dbReference type="SUPFAM" id="SSF111369">
    <property type="entry name" value="HlyD-like secretion proteins"/>
    <property type="match status" value="1"/>
</dbReference>
<dbReference type="EMBL" id="JBBKTX010000007">
    <property type="protein sequence ID" value="MFK4752268.1"/>
    <property type="molecule type" value="Genomic_DNA"/>
</dbReference>
<keyword evidence="5" id="KW-1185">Reference proteome</keyword>
<evidence type="ECO:0000256" key="1">
    <source>
        <dbReference type="ARBA" id="ARBA00009477"/>
    </source>
</evidence>
<organism evidence="4 5">
    <name type="scientific">Oceanobacter antarcticus</name>
    <dbReference type="NCBI Taxonomy" id="3133425"/>
    <lineage>
        <taxon>Bacteria</taxon>
        <taxon>Pseudomonadati</taxon>
        <taxon>Pseudomonadota</taxon>
        <taxon>Gammaproteobacteria</taxon>
        <taxon>Oceanospirillales</taxon>
        <taxon>Oceanospirillaceae</taxon>
        <taxon>Oceanobacter</taxon>
    </lineage>
</organism>
<evidence type="ECO:0000313" key="5">
    <source>
        <dbReference type="Proteomes" id="UP001620597"/>
    </source>
</evidence>
<comment type="caution">
    <text evidence="4">The sequence shown here is derived from an EMBL/GenBank/DDBJ whole genome shotgun (WGS) entry which is preliminary data.</text>
</comment>
<evidence type="ECO:0000256" key="3">
    <source>
        <dbReference type="SAM" id="MobiDB-lite"/>
    </source>
</evidence>